<feature type="domain" description="N-acetyltransferase" evidence="3">
    <location>
        <begin position="1"/>
        <end position="164"/>
    </location>
</feature>
<evidence type="ECO:0000313" key="4">
    <source>
        <dbReference type="EMBL" id="SCJ56493.1"/>
    </source>
</evidence>
<dbReference type="InterPro" id="IPR000182">
    <property type="entry name" value="GNAT_dom"/>
</dbReference>
<dbReference type="SUPFAM" id="SSF55729">
    <property type="entry name" value="Acyl-CoA N-acyltransferases (Nat)"/>
    <property type="match status" value="1"/>
</dbReference>
<dbReference type="EMBL" id="FMHG01000001">
    <property type="protein sequence ID" value="SCJ56493.1"/>
    <property type="molecule type" value="Genomic_DNA"/>
</dbReference>
<evidence type="ECO:0000256" key="1">
    <source>
        <dbReference type="ARBA" id="ARBA00022679"/>
    </source>
</evidence>
<dbReference type="GO" id="GO:0016747">
    <property type="term" value="F:acyltransferase activity, transferring groups other than amino-acyl groups"/>
    <property type="evidence" value="ECO:0007669"/>
    <property type="project" value="InterPro"/>
</dbReference>
<organism evidence="4">
    <name type="scientific">uncultured Anaerotruncus sp</name>
    <dbReference type="NCBI Taxonomy" id="905011"/>
    <lineage>
        <taxon>Bacteria</taxon>
        <taxon>Bacillati</taxon>
        <taxon>Bacillota</taxon>
        <taxon>Clostridia</taxon>
        <taxon>Eubacteriales</taxon>
        <taxon>Oscillospiraceae</taxon>
        <taxon>Anaerotruncus</taxon>
        <taxon>environmental samples</taxon>
    </lineage>
</organism>
<dbReference type="PANTHER" id="PTHR43877">
    <property type="entry name" value="AMINOALKYLPHOSPHONATE N-ACETYLTRANSFERASE-RELATED-RELATED"/>
    <property type="match status" value="1"/>
</dbReference>
<accession>A0A1C6HH61</accession>
<proteinExistence type="predicted"/>
<dbReference type="Gene3D" id="3.40.630.30">
    <property type="match status" value="1"/>
</dbReference>
<dbReference type="AlphaFoldDB" id="A0A1C6HH61"/>
<evidence type="ECO:0000259" key="3">
    <source>
        <dbReference type="PROSITE" id="PS51186"/>
    </source>
</evidence>
<keyword evidence="1 4" id="KW-0808">Transferase</keyword>
<gene>
    <name evidence="4" type="ORF">SAMEA3545359_00836</name>
</gene>
<dbReference type="PROSITE" id="PS51186">
    <property type="entry name" value="GNAT"/>
    <property type="match status" value="1"/>
</dbReference>
<name>A0A1C6HH61_9FIRM</name>
<dbReference type="Pfam" id="PF00583">
    <property type="entry name" value="Acetyltransf_1"/>
    <property type="match status" value="1"/>
</dbReference>
<dbReference type="InterPro" id="IPR016181">
    <property type="entry name" value="Acyl_CoA_acyltransferase"/>
</dbReference>
<keyword evidence="2" id="KW-0012">Acyltransferase</keyword>
<reference evidence="4" key="1">
    <citation type="submission" date="2015-09" db="EMBL/GenBank/DDBJ databases">
        <authorList>
            <consortium name="Pathogen Informatics"/>
        </authorList>
    </citation>
    <scope>NUCLEOTIDE SEQUENCE</scope>
    <source>
        <strain evidence="4">2789STDY5834896</strain>
    </source>
</reference>
<sequence>MQIRPLLPGDDPAAVSRVYEQSWQTAYRGIIPSAYLDDIPAGNWCRAVTAPDRHTLVLVSDGQIVGTSAYCAARSEQMAGWGEVISLYLLPGYCHRGLGTGLLRAAVAGLAQLGFADVYLWVLAQNQPARRFYQKFGFADSGAWQQQCIGGRSLRELIYTCHLPPNSAKQPNAGPVAGP</sequence>
<dbReference type="InterPro" id="IPR050832">
    <property type="entry name" value="Bact_Acetyltransf"/>
</dbReference>
<dbReference type="CDD" id="cd04301">
    <property type="entry name" value="NAT_SF"/>
    <property type="match status" value="1"/>
</dbReference>
<protein>
    <submittedName>
        <fullName evidence="4">Predicted acetyltransferase</fullName>
    </submittedName>
</protein>
<evidence type="ECO:0000256" key="2">
    <source>
        <dbReference type="ARBA" id="ARBA00023315"/>
    </source>
</evidence>